<proteinExistence type="predicted"/>
<reference evidence="1" key="2">
    <citation type="journal article" date="2015" name="Fish Shellfish Immunol.">
        <title>Early steps in the European eel (Anguilla anguilla)-Vibrio vulnificus interaction in the gills: Role of the RtxA13 toxin.</title>
        <authorList>
            <person name="Callol A."/>
            <person name="Pajuelo D."/>
            <person name="Ebbesson L."/>
            <person name="Teles M."/>
            <person name="MacKenzie S."/>
            <person name="Amaro C."/>
        </authorList>
    </citation>
    <scope>NUCLEOTIDE SEQUENCE</scope>
</reference>
<dbReference type="EMBL" id="GBXM01089818">
    <property type="protein sequence ID" value="JAH18759.1"/>
    <property type="molecule type" value="Transcribed_RNA"/>
</dbReference>
<protein>
    <submittedName>
        <fullName evidence="1">Uncharacterized protein</fullName>
    </submittedName>
</protein>
<accession>A0A0E9QPQ7</accession>
<reference evidence="1" key="1">
    <citation type="submission" date="2014-11" db="EMBL/GenBank/DDBJ databases">
        <authorList>
            <person name="Amaro Gonzalez C."/>
        </authorList>
    </citation>
    <scope>NUCLEOTIDE SEQUENCE</scope>
</reference>
<dbReference type="AlphaFoldDB" id="A0A0E9QPQ7"/>
<name>A0A0E9QPQ7_ANGAN</name>
<sequence>MHEQLYYYDIAAKNSFEMQDHKITNTGYTKANILIVNYEMERLVLQ</sequence>
<evidence type="ECO:0000313" key="1">
    <source>
        <dbReference type="EMBL" id="JAH18759.1"/>
    </source>
</evidence>
<organism evidence="1">
    <name type="scientific">Anguilla anguilla</name>
    <name type="common">European freshwater eel</name>
    <name type="synonym">Muraena anguilla</name>
    <dbReference type="NCBI Taxonomy" id="7936"/>
    <lineage>
        <taxon>Eukaryota</taxon>
        <taxon>Metazoa</taxon>
        <taxon>Chordata</taxon>
        <taxon>Craniata</taxon>
        <taxon>Vertebrata</taxon>
        <taxon>Euteleostomi</taxon>
        <taxon>Actinopterygii</taxon>
        <taxon>Neopterygii</taxon>
        <taxon>Teleostei</taxon>
        <taxon>Anguilliformes</taxon>
        <taxon>Anguillidae</taxon>
        <taxon>Anguilla</taxon>
    </lineage>
</organism>